<keyword evidence="1 4" id="KW-0808">Transferase</keyword>
<name>A0A5C5XYP5_9PLAN</name>
<keyword evidence="5" id="KW-1185">Reference proteome</keyword>
<dbReference type="PANTHER" id="PTHR10605">
    <property type="entry name" value="HEPARAN SULFATE SULFOTRANSFERASE"/>
    <property type="match status" value="1"/>
</dbReference>
<dbReference type="InterPro" id="IPR027417">
    <property type="entry name" value="P-loop_NTPase"/>
</dbReference>
<dbReference type="OrthoDB" id="9797480at2"/>
<dbReference type="GO" id="GO:0008146">
    <property type="term" value="F:sulfotransferase activity"/>
    <property type="evidence" value="ECO:0007669"/>
    <property type="project" value="InterPro"/>
</dbReference>
<dbReference type="SUPFAM" id="SSF52540">
    <property type="entry name" value="P-loop containing nucleoside triphosphate hydrolases"/>
    <property type="match status" value="1"/>
</dbReference>
<evidence type="ECO:0000259" key="3">
    <source>
        <dbReference type="Pfam" id="PF00685"/>
    </source>
</evidence>
<dbReference type="Pfam" id="PF00685">
    <property type="entry name" value="Sulfotransfer_1"/>
    <property type="match status" value="1"/>
</dbReference>
<feature type="domain" description="Sulfotransferase" evidence="3">
    <location>
        <begin position="6"/>
        <end position="207"/>
    </location>
</feature>
<dbReference type="AlphaFoldDB" id="A0A5C5XYP5"/>
<dbReference type="RefSeq" id="WP_145297118.1">
    <property type="nucleotide sequence ID" value="NZ_CP036319.1"/>
</dbReference>
<evidence type="ECO:0000256" key="2">
    <source>
        <dbReference type="ARBA" id="ARBA00023180"/>
    </source>
</evidence>
<sequence>MDTAKPNFFIVGAPKSGTSALAFYLSEHPQVFFSRPKELFYWSEDHQYARERHGVYTLESYLRFFEDSDPALHKAIGEGSVNYLQSHNAIENILAFNPDAKFIAMLRDPVDVAYGMHGELVRHYFEDELDFEKAWGLQSDRASGIRIPDKCVMRHQLQYQDVATFSPQIERLHTLVPESQRLLLFFDDLKKDTGAVYQQTLEFLGLTDDGRSEFPRVNPARTYRSHAIGRLYQTPPKWLEPAMKRVRHWYASLPGNKKDMLAGMMAKKEARAPLREEFATHLRDIFRTDVEKLEVMLSRDLAHWK</sequence>
<gene>
    <name evidence="4" type="ORF">Pan14r_03490</name>
</gene>
<organism evidence="4 5">
    <name type="scientific">Crateriforma conspicua</name>
    <dbReference type="NCBI Taxonomy" id="2527996"/>
    <lineage>
        <taxon>Bacteria</taxon>
        <taxon>Pseudomonadati</taxon>
        <taxon>Planctomycetota</taxon>
        <taxon>Planctomycetia</taxon>
        <taxon>Planctomycetales</taxon>
        <taxon>Planctomycetaceae</taxon>
        <taxon>Crateriforma</taxon>
    </lineage>
</organism>
<accession>A0A5C5XYP5</accession>
<dbReference type="Gene3D" id="3.40.50.300">
    <property type="entry name" value="P-loop containing nucleotide triphosphate hydrolases"/>
    <property type="match status" value="1"/>
</dbReference>
<comment type="caution">
    <text evidence="4">The sequence shown here is derived from an EMBL/GenBank/DDBJ whole genome shotgun (WGS) entry which is preliminary data.</text>
</comment>
<dbReference type="Proteomes" id="UP000317238">
    <property type="component" value="Unassembled WGS sequence"/>
</dbReference>
<keyword evidence="2" id="KW-0325">Glycoprotein</keyword>
<dbReference type="InterPro" id="IPR037359">
    <property type="entry name" value="NST/OST"/>
</dbReference>
<reference evidence="4 5" key="1">
    <citation type="submission" date="2019-02" db="EMBL/GenBank/DDBJ databases">
        <title>Deep-cultivation of Planctomycetes and their phenomic and genomic characterization uncovers novel biology.</title>
        <authorList>
            <person name="Wiegand S."/>
            <person name="Jogler M."/>
            <person name="Boedeker C."/>
            <person name="Pinto D."/>
            <person name="Vollmers J."/>
            <person name="Rivas-Marin E."/>
            <person name="Kohn T."/>
            <person name="Peeters S.H."/>
            <person name="Heuer A."/>
            <person name="Rast P."/>
            <person name="Oberbeckmann S."/>
            <person name="Bunk B."/>
            <person name="Jeske O."/>
            <person name="Meyerdierks A."/>
            <person name="Storesund J.E."/>
            <person name="Kallscheuer N."/>
            <person name="Luecker S."/>
            <person name="Lage O.M."/>
            <person name="Pohl T."/>
            <person name="Merkel B.J."/>
            <person name="Hornburger P."/>
            <person name="Mueller R.-W."/>
            <person name="Bruemmer F."/>
            <person name="Labrenz M."/>
            <person name="Spormann A.M."/>
            <person name="Op Den Camp H."/>
            <person name="Overmann J."/>
            <person name="Amann R."/>
            <person name="Jetten M.S.M."/>
            <person name="Mascher T."/>
            <person name="Medema M.H."/>
            <person name="Devos D.P."/>
            <person name="Kaster A.-K."/>
            <person name="Ovreas L."/>
            <person name="Rohde M."/>
            <person name="Galperin M.Y."/>
            <person name="Jogler C."/>
        </authorList>
    </citation>
    <scope>NUCLEOTIDE SEQUENCE [LARGE SCALE GENOMIC DNA]</scope>
    <source>
        <strain evidence="4 5">Pan14r</strain>
    </source>
</reference>
<dbReference type="EMBL" id="SJPL01000001">
    <property type="protein sequence ID" value="TWT68110.1"/>
    <property type="molecule type" value="Genomic_DNA"/>
</dbReference>
<evidence type="ECO:0000313" key="5">
    <source>
        <dbReference type="Proteomes" id="UP000317238"/>
    </source>
</evidence>
<dbReference type="PANTHER" id="PTHR10605:SF56">
    <property type="entry name" value="BIFUNCTIONAL HEPARAN SULFATE N-DEACETYLASE_N-SULFOTRANSFERASE"/>
    <property type="match status" value="1"/>
</dbReference>
<dbReference type="InterPro" id="IPR000863">
    <property type="entry name" value="Sulfotransferase_dom"/>
</dbReference>
<proteinExistence type="predicted"/>
<evidence type="ECO:0000313" key="4">
    <source>
        <dbReference type="EMBL" id="TWT68110.1"/>
    </source>
</evidence>
<protein>
    <submittedName>
        <fullName evidence="4">Sulfotransferase domain protein</fullName>
    </submittedName>
</protein>
<evidence type="ECO:0000256" key="1">
    <source>
        <dbReference type="ARBA" id="ARBA00022679"/>
    </source>
</evidence>